<reference evidence="1 2" key="2">
    <citation type="journal article" date="2017" name="Nature">
        <title>The Apostasia genome and the evolution of orchids.</title>
        <authorList>
            <person name="Zhang G.Q."/>
            <person name="Liu K.W."/>
            <person name="Li Z."/>
            <person name="Lohaus R."/>
            <person name="Hsiao Y.Y."/>
            <person name="Niu S.C."/>
            <person name="Wang J.Y."/>
            <person name="Lin Y.C."/>
            <person name="Xu Q."/>
            <person name="Chen L.J."/>
            <person name="Yoshida K."/>
            <person name="Fujiwara S."/>
            <person name="Wang Z.W."/>
            <person name="Zhang Y.Q."/>
            <person name="Mitsuda N."/>
            <person name="Wang M."/>
            <person name="Liu G.H."/>
            <person name="Pecoraro L."/>
            <person name="Huang H.X."/>
            <person name="Xiao X.J."/>
            <person name="Lin M."/>
            <person name="Wu X.Y."/>
            <person name="Wu W.L."/>
            <person name="Chen Y.Y."/>
            <person name="Chang S.B."/>
            <person name="Sakamoto S."/>
            <person name="Ohme-Takagi M."/>
            <person name="Yagi M."/>
            <person name="Zeng S.J."/>
            <person name="Shen C.Y."/>
            <person name="Yeh C.M."/>
            <person name="Luo Y.B."/>
            <person name="Tsai W.C."/>
            <person name="Van de Peer Y."/>
            <person name="Liu Z.J."/>
        </authorList>
    </citation>
    <scope>NUCLEOTIDE SEQUENCE [LARGE SCALE GENOMIC DNA]</scope>
    <source>
        <tissue evidence="1">The whole plant</tissue>
    </source>
</reference>
<dbReference type="InterPro" id="IPR015915">
    <property type="entry name" value="Kelch-typ_b-propeller"/>
</dbReference>
<dbReference type="SUPFAM" id="SSF117281">
    <property type="entry name" value="Kelch motif"/>
    <property type="match status" value="1"/>
</dbReference>
<dbReference type="InterPro" id="IPR036047">
    <property type="entry name" value="F-box-like_dom_sf"/>
</dbReference>
<name>A0A2I0VDJ6_9ASPA</name>
<dbReference type="Gene3D" id="2.120.10.80">
    <property type="entry name" value="Kelch-type beta propeller"/>
    <property type="match status" value="1"/>
</dbReference>
<dbReference type="PANTHER" id="PTHR47850:SF1">
    <property type="entry name" value="F-BOX_KELCH-REPEAT PROTEIN OR23"/>
    <property type="match status" value="1"/>
</dbReference>
<dbReference type="SUPFAM" id="SSF81383">
    <property type="entry name" value="F-box domain"/>
    <property type="match status" value="1"/>
</dbReference>
<sequence>MLNLINITTFIIEWWKLEKTFPETFSQSHINFSRSVLTPPNREEQADGGRRTADGERESLVSVLLHAMDHPPQSSSSTSTGDGTLTLTLIPGLPDDIAALILISLPYSHRSRLRLTTRAWYVFLSYASVAPLRRLLRLPPRHILCLFPSDPSVVRPFLFDPAAAAWAPLPPLPCNPYLYGLSNFATIAIGHHLYVLGGSHFDARSYPLGLPLPSAAVHRLDLSASSAPWIRLPDMLSPRGSFACAPIASANAIIVAGGGSRHAMFPSSGTRMSSVEIFDVDSGEWAPSNGLPRYRSGCVGFFRGLRRRHLIKGCGAEEGEEEFWVMGGYGDYRPVAGVVPANVYYKDVLVLGLRSGKWREAGDMWEDGERQKLGLVVVMDGVDGEQMEVFMLDRNAIFRLTLNCVYLRNTDTSVIEYNFALNRWLKESSLRRKLPSEDSCGFVAMNGELCVLTKAIPLIDPSEPESDAVGNLRIGCEGSEQISICYSVLEFV</sequence>
<protein>
    <submittedName>
        <fullName evidence="1">F-box/kelch-repeat protein OR23</fullName>
    </submittedName>
</protein>
<dbReference type="InterPro" id="IPR006652">
    <property type="entry name" value="Kelch_1"/>
</dbReference>
<proteinExistence type="predicted"/>
<evidence type="ECO:0000313" key="1">
    <source>
        <dbReference type="EMBL" id="PKU61474.1"/>
    </source>
</evidence>
<accession>A0A2I0VDJ6</accession>
<dbReference type="SMART" id="SM00612">
    <property type="entry name" value="Kelch"/>
    <property type="match status" value="2"/>
</dbReference>
<dbReference type="PANTHER" id="PTHR47850">
    <property type="entry name" value="F-BOX/KELCH-REPEAT PROTEIN OR23"/>
    <property type="match status" value="1"/>
</dbReference>
<dbReference type="Proteomes" id="UP000233837">
    <property type="component" value="Unassembled WGS sequence"/>
</dbReference>
<dbReference type="AlphaFoldDB" id="A0A2I0VDJ6"/>
<gene>
    <name evidence="1" type="primary">OR23</name>
    <name evidence="1" type="ORF">MA16_Dca021531</name>
</gene>
<evidence type="ECO:0000313" key="2">
    <source>
        <dbReference type="Proteomes" id="UP000233837"/>
    </source>
</evidence>
<dbReference type="EMBL" id="KZ503778">
    <property type="protein sequence ID" value="PKU61474.1"/>
    <property type="molecule type" value="Genomic_DNA"/>
</dbReference>
<reference evidence="1 2" key="1">
    <citation type="journal article" date="2016" name="Sci. Rep.">
        <title>The Dendrobium catenatum Lindl. genome sequence provides insights into polysaccharide synthase, floral development and adaptive evolution.</title>
        <authorList>
            <person name="Zhang G.Q."/>
            <person name="Xu Q."/>
            <person name="Bian C."/>
            <person name="Tsai W.C."/>
            <person name="Yeh C.M."/>
            <person name="Liu K.W."/>
            <person name="Yoshida K."/>
            <person name="Zhang L.S."/>
            <person name="Chang S.B."/>
            <person name="Chen F."/>
            <person name="Shi Y."/>
            <person name="Su Y.Y."/>
            <person name="Zhang Y.Q."/>
            <person name="Chen L.J."/>
            <person name="Yin Y."/>
            <person name="Lin M."/>
            <person name="Huang H."/>
            <person name="Deng H."/>
            <person name="Wang Z.W."/>
            <person name="Zhu S.L."/>
            <person name="Zhao X."/>
            <person name="Deng C."/>
            <person name="Niu S.C."/>
            <person name="Huang J."/>
            <person name="Wang M."/>
            <person name="Liu G.H."/>
            <person name="Yang H.J."/>
            <person name="Xiao X.J."/>
            <person name="Hsiao Y.Y."/>
            <person name="Wu W.L."/>
            <person name="Chen Y.Y."/>
            <person name="Mitsuda N."/>
            <person name="Ohme-Takagi M."/>
            <person name="Luo Y.B."/>
            <person name="Van de Peer Y."/>
            <person name="Liu Z.J."/>
        </authorList>
    </citation>
    <scope>NUCLEOTIDE SEQUENCE [LARGE SCALE GENOMIC DNA]</scope>
    <source>
        <tissue evidence="1">The whole plant</tissue>
    </source>
</reference>
<organism evidence="1 2">
    <name type="scientific">Dendrobium catenatum</name>
    <dbReference type="NCBI Taxonomy" id="906689"/>
    <lineage>
        <taxon>Eukaryota</taxon>
        <taxon>Viridiplantae</taxon>
        <taxon>Streptophyta</taxon>
        <taxon>Embryophyta</taxon>
        <taxon>Tracheophyta</taxon>
        <taxon>Spermatophyta</taxon>
        <taxon>Magnoliopsida</taxon>
        <taxon>Liliopsida</taxon>
        <taxon>Asparagales</taxon>
        <taxon>Orchidaceae</taxon>
        <taxon>Epidendroideae</taxon>
        <taxon>Malaxideae</taxon>
        <taxon>Dendrobiinae</taxon>
        <taxon>Dendrobium</taxon>
    </lineage>
</organism>
<keyword evidence="2" id="KW-1185">Reference proteome</keyword>